<evidence type="ECO:0000256" key="5">
    <source>
        <dbReference type="SAM" id="MobiDB-lite"/>
    </source>
</evidence>
<keyword evidence="2 4" id="KW-0808">Transferase</keyword>
<reference evidence="7" key="1">
    <citation type="submission" date="2019-09" db="EMBL/GenBank/DDBJ databases">
        <title>Characterisation of the sponge microbiome using genome-centric metagenomics.</title>
        <authorList>
            <person name="Engelberts J.P."/>
            <person name="Robbins S.J."/>
            <person name="De Goeij J.M."/>
            <person name="Aranda M."/>
            <person name="Bell S.C."/>
            <person name="Webster N.S."/>
        </authorList>
    </citation>
    <scope>NUCLEOTIDE SEQUENCE</scope>
    <source>
        <strain evidence="7">SB0662_bin_9</strain>
    </source>
</reference>
<evidence type="ECO:0000256" key="2">
    <source>
        <dbReference type="ARBA" id="ARBA00022679"/>
    </source>
</evidence>
<evidence type="ECO:0000313" key="7">
    <source>
        <dbReference type="EMBL" id="MYD90538.1"/>
    </source>
</evidence>
<dbReference type="GO" id="GO:0005829">
    <property type="term" value="C:cytosol"/>
    <property type="evidence" value="ECO:0007669"/>
    <property type="project" value="TreeGrafter"/>
</dbReference>
<dbReference type="SUPFAM" id="SSF53613">
    <property type="entry name" value="Ribokinase-like"/>
    <property type="match status" value="1"/>
</dbReference>
<evidence type="ECO:0000256" key="1">
    <source>
        <dbReference type="ARBA" id="ARBA00010688"/>
    </source>
</evidence>
<evidence type="ECO:0000259" key="6">
    <source>
        <dbReference type="Pfam" id="PF00294"/>
    </source>
</evidence>
<comment type="caution">
    <text evidence="7">The sequence shown here is derived from an EMBL/GenBank/DDBJ whole genome shotgun (WGS) entry which is preliminary data.</text>
</comment>
<dbReference type="AlphaFoldDB" id="A0A6B1DTF6"/>
<name>A0A6B1DTF6_9CHLR</name>
<feature type="region of interest" description="Disordered" evidence="5">
    <location>
        <begin position="1"/>
        <end position="45"/>
    </location>
</feature>
<gene>
    <name evidence="7" type="ORF">F4Y08_09430</name>
</gene>
<dbReference type="PRINTS" id="PR00990">
    <property type="entry name" value="RIBOKINASE"/>
</dbReference>
<dbReference type="Pfam" id="PF00294">
    <property type="entry name" value="PfkB"/>
    <property type="match status" value="1"/>
</dbReference>
<keyword evidence="3 4" id="KW-0418">Kinase</keyword>
<dbReference type="InterPro" id="IPR011611">
    <property type="entry name" value="PfkB_dom"/>
</dbReference>
<dbReference type="InterPro" id="IPR002173">
    <property type="entry name" value="Carboh/pur_kinase_PfkB_CS"/>
</dbReference>
<comment type="similarity">
    <text evidence="1 4">Belongs to the carbohydrate kinase PfkB family.</text>
</comment>
<dbReference type="Gene3D" id="3.40.1190.20">
    <property type="match status" value="1"/>
</dbReference>
<dbReference type="GO" id="GO:0016301">
    <property type="term" value="F:kinase activity"/>
    <property type="evidence" value="ECO:0007669"/>
    <property type="project" value="UniProtKB-KW"/>
</dbReference>
<protein>
    <submittedName>
        <fullName evidence="7">Carbohydrate kinase family protein</fullName>
    </submittedName>
</protein>
<dbReference type="InterPro" id="IPR002139">
    <property type="entry name" value="Ribo/fructo_kinase"/>
</dbReference>
<dbReference type="InterPro" id="IPR029056">
    <property type="entry name" value="Ribokinase-like"/>
</dbReference>
<dbReference type="PROSITE" id="PS00584">
    <property type="entry name" value="PFKB_KINASES_2"/>
    <property type="match status" value="1"/>
</dbReference>
<feature type="compositionally biased region" description="Polar residues" evidence="5">
    <location>
        <begin position="1"/>
        <end position="18"/>
    </location>
</feature>
<proteinExistence type="inferred from homology"/>
<dbReference type="EMBL" id="VXPY01000067">
    <property type="protein sequence ID" value="MYD90538.1"/>
    <property type="molecule type" value="Genomic_DNA"/>
</dbReference>
<evidence type="ECO:0000256" key="3">
    <source>
        <dbReference type="ARBA" id="ARBA00022777"/>
    </source>
</evidence>
<organism evidence="7">
    <name type="scientific">Caldilineaceae bacterium SB0662_bin_9</name>
    <dbReference type="NCBI Taxonomy" id="2605258"/>
    <lineage>
        <taxon>Bacteria</taxon>
        <taxon>Bacillati</taxon>
        <taxon>Chloroflexota</taxon>
        <taxon>Caldilineae</taxon>
        <taxon>Caldilineales</taxon>
        <taxon>Caldilineaceae</taxon>
    </lineage>
</organism>
<accession>A0A6B1DTF6</accession>
<dbReference type="PANTHER" id="PTHR10584:SF157">
    <property type="entry name" value="SULFOFRUCTOSE KINASE"/>
    <property type="match status" value="1"/>
</dbReference>
<sequence length="351" mass="37311">MWSASAPSSDRPWNTRPTGTRHVGEPRTAGQSEAGQHPTGRRRLLNERKRDIDVLAIGGIDADLVLKVSHIPGHDEKVRADFEGWQSGGPVGNMACAASRLGLRVHAVCQVGDDEGGTRFLDDYRKDGVDTSLCDVRPGNVTPFTVILIDPTGEKVILLISTFEPEYNLERIGAALERTRVMFMLPRGKDFPVLARLARECGALVMTDIEPGGKDDAAYLQPVLKLVDIASFNQFGVRAWTGREPSPDLARELTALGPSTVLFTRGAAGAIGANTDASLQVEGHPVEVVDTTGAGDTFHAAFVKGTLSGLALKDALAYANAAGALSVTGLGPRGLLPDHATVETFLTERGA</sequence>
<evidence type="ECO:0000256" key="4">
    <source>
        <dbReference type="RuleBase" id="RU003704"/>
    </source>
</evidence>
<dbReference type="PANTHER" id="PTHR10584">
    <property type="entry name" value="SUGAR KINASE"/>
    <property type="match status" value="1"/>
</dbReference>
<feature type="domain" description="Carbohydrate kinase PfkB" evidence="6">
    <location>
        <begin position="53"/>
        <end position="337"/>
    </location>
</feature>
<dbReference type="GO" id="GO:0006796">
    <property type="term" value="P:phosphate-containing compound metabolic process"/>
    <property type="evidence" value="ECO:0007669"/>
    <property type="project" value="UniProtKB-ARBA"/>
</dbReference>